<dbReference type="STRING" id="84035.SAMN05660742_11994"/>
<dbReference type="InterPro" id="IPR011608">
    <property type="entry name" value="PRD"/>
</dbReference>
<evidence type="ECO:0000313" key="9">
    <source>
        <dbReference type="Proteomes" id="UP000199662"/>
    </source>
</evidence>
<dbReference type="Gene3D" id="3.40.50.510">
    <property type="entry name" value="Phosphotransferase system, mannose-type IIA component"/>
    <property type="match status" value="1"/>
</dbReference>
<dbReference type="PANTHER" id="PTHR32071">
    <property type="entry name" value="TRANSCRIPTIONAL REGULATORY PROTEIN"/>
    <property type="match status" value="1"/>
</dbReference>
<keyword evidence="2" id="KW-0547">Nucleotide-binding</keyword>
<dbReference type="CDD" id="cd00009">
    <property type="entry name" value="AAA"/>
    <property type="match status" value="1"/>
</dbReference>
<dbReference type="SUPFAM" id="SSF52540">
    <property type="entry name" value="P-loop containing nucleoside triphosphate hydrolases"/>
    <property type="match status" value="1"/>
</dbReference>
<evidence type="ECO:0000313" key="8">
    <source>
        <dbReference type="EMBL" id="SEJ84954.1"/>
    </source>
</evidence>
<dbReference type="CDD" id="cd00211">
    <property type="entry name" value="PTS_IIA_fru"/>
    <property type="match status" value="1"/>
</dbReference>
<dbReference type="InterPro" id="IPR036662">
    <property type="entry name" value="PTS_EIIA_man-typ_sf"/>
</dbReference>
<name>A0A1H7C6P6_9FIRM</name>
<dbReference type="EMBL" id="FNZK01000019">
    <property type="protein sequence ID" value="SEJ84954.1"/>
    <property type="molecule type" value="Genomic_DNA"/>
</dbReference>
<dbReference type="InterPro" id="IPR004701">
    <property type="entry name" value="PTS_EIIA_man-typ"/>
</dbReference>
<dbReference type="SMART" id="SM00382">
    <property type="entry name" value="AAA"/>
    <property type="match status" value="1"/>
</dbReference>
<dbReference type="Pfam" id="PF00359">
    <property type="entry name" value="PTS_EIIA_2"/>
    <property type="match status" value="1"/>
</dbReference>
<dbReference type="GO" id="GO:0016020">
    <property type="term" value="C:membrane"/>
    <property type="evidence" value="ECO:0007669"/>
    <property type="project" value="InterPro"/>
</dbReference>
<sequence length="978" mass="111348">MEELIKIIANEDKKNPFTDEALANILHVTRIDVIKIRNSLGIENSRKRMRDELFMTIEKILQETPELSERALTKKINDEGYNISRHAVGEIFKQFKNQIIKKHGKEPVVLESEVIPKQNAFEAIIGSDGSLRSQVELAKASILYPPKGLHTLIVGATGVGKSELAHCMYKFALESGHDERIFPFVVFNCADYAETPQLLMSQLFGYVKGAFTGADTDRAGLVEKANNGILFLDEIHRLSPEGQEMLYYLIDKGKFRRLGENDNFRNISLMLIAATTENVESFLLLQFRRRIPMLIELPSLEQRPMEERLQIIGAFMREEANRLHLKVQVSYNVVVALLIYTCPGNIGQLYSDIQVACARSFLRHMTKKEPALKIEISDLRQQVVRGLLSLGEKRTSIEKILMLQGDLEFAPNDQSKLDLIQTTYLYPTDIYQEIENSYINMENQGIENAVINRIISEELEVKMRQFIKQTQQRKNNLARQDLEKIVSVEIICVVEKMINFAKRKMPDIDDSLLYCLATHLGTLFERQRMPASNIVNYQLTTLCDENPMEYALAQEMVKIANYNLKISLPEDETIFIAMYLKAYSKKDSLEEAHVGVLVLSHGHVAEGMVQVANRLLNVEYARAMEMPLEESCEMALQRTIDIVKQIDRGKGVLLLADMGSLVGFGKLITDQTGILVRTVIKVHTPMVMEAIRKALLPNMDIDEIVNSLKYDFSKVDEEICGTDRKIDAPSAIVTMCLTGIGTAKWIEDNIRKAIPEKLDGIDIIALGVLVEEDIQVRLRKLQEIYRIIAIVGTMGPVISGIPFISSTEMIRHDGIEKLKKLIDFSLVYNKQNKIQQMTLVRLFSSDLIFLQQKFNNKKDVLNFLGQALAAKGYIREQYILSIYEREKLAQSVFQNVGIPHGNPEFIIKPVIAVMTLKDSIEWNPGYKIDSVFMLALNQYQKEEFKTLYFLLNNVNVLNDINSARTVEEFMASIKNNLI</sequence>
<evidence type="ECO:0000259" key="7">
    <source>
        <dbReference type="PROSITE" id="PS51372"/>
    </source>
</evidence>
<dbReference type="PROSITE" id="PS00676">
    <property type="entry name" value="SIGMA54_INTERACT_2"/>
    <property type="match status" value="1"/>
</dbReference>
<keyword evidence="3" id="KW-0067">ATP-binding</keyword>
<dbReference type="PANTHER" id="PTHR32071:SF38">
    <property type="entry name" value="PSP OPERON TRANSCRIPTIONAL ACTIVATOR"/>
    <property type="match status" value="1"/>
</dbReference>
<dbReference type="InterPro" id="IPR036634">
    <property type="entry name" value="PRD_sf"/>
</dbReference>
<keyword evidence="1" id="KW-0808">Transferase</keyword>
<dbReference type="GO" id="GO:0016740">
    <property type="term" value="F:transferase activity"/>
    <property type="evidence" value="ECO:0007669"/>
    <property type="project" value="UniProtKB-KW"/>
</dbReference>
<dbReference type="InterPro" id="IPR003593">
    <property type="entry name" value="AAA+_ATPase"/>
</dbReference>
<evidence type="ECO:0000256" key="3">
    <source>
        <dbReference type="ARBA" id="ARBA00022840"/>
    </source>
</evidence>
<proteinExistence type="predicted"/>
<keyword evidence="9" id="KW-1185">Reference proteome</keyword>
<dbReference type="RefSeq" id="WP_091834280.1">
    <property type="nucleotide sequence ID" value="NZ_FNZK01000019.1"/>
</dbReference>
<dbReference type="SUPFAM" id="SSF63520">
    <property type="entry name" value="PTS-regulatory domain, PRD"/>
    <property type="match status" value="1"/>
</dbReference>
<feature type="domain" description="Sigma-54 factor interaction" evidence="4">
    <location>
        <begin position="124"/>
        <end position="358"/>
    </location>
</feature>
<dbReference type="Gene3D" id="1.10.10.60">
    <property type="entry name" value="Homeodomain-like"/>
    <property type="match status" value="1"/>
</dbReference>
<gene>
    <name evidence="8" type="ORF">SAMN05660742_11994</name>
</gene>
<dbReference type="SUPFAM" id="SSF53062">
    <property type="entry name" value="PTS system fructose IIA component-like"/>
    <property type="match status" value="1"/>
</dbReference>
<dbReference type="Pfam" id="PF00158">
    <property type="entry name" value="Sigma54_activat"/>
    <property type="match status" value="1"/>
</dbReference>
<dbReference type="GO" id="GO:0006355">
    <property type="term" value="P:regulation of DNA-templated transcription"/>
    <property type="evidence" value="ECO:0007669"/>
    <property type="project" value="InterPro"/>
</dbReference>
<dbReference type="GO" id="GO:0009401">
    <property type="term" value="P:phosphoenolpyruvate-dependent sugar phosphotransferase system"/>
    <property type="evidence" value="ECO:0007669"/>
    <property type="project" value="InterPro"/>
</dbReference>
<dbReference type="AlphaFoldDB" id="A0A1H7C6P6"/>
<accession>A0A1H7C6P6</accession>
<dbReference type="PROSITE" id="PS51094">
    <property type="entry name" value="PTS_EIIA_TYPE_2"/>
    <property type="match status" value="1"/>
</dbReference>
<dbReference type="InterPro" id="IPR002078">
    <property type="entry name" value="Sigma_54_int"/>
</dbReference>
<dbReference type="InterPro" id="IPR025943">
    <property type="entry name" value="Sigma_54_int_dom_ATP-bd_2"/>
</dbReference>
<dbReference type="SUPFAM" id="SSF55804">
    <property type="entry name" value="Phoshotransferase/anion transport protein"/>
    <property type="match status" value="1"/>
</dbReference>
<dbReference type="GO" id="GO:0005524">
    <property type="term" value="F:ATP binding"/>
    <property type="evidence" value="ECO:0007669"/>
    <property type="project" value="UniProtKB-KW"/>
</dbReference>
<protein>
    <submittedName>
        <fullName evidence="8">Transcriptional regulator containing an AAA-type ATPase domain and a DNA-binding domain</fullName>
    </submittedName>
</protein>
<evidence type="ECO:0000259" key="4">
    <source>
        <dbReference type="PROSITE" id="PS50045"/>
    </source>
</evidence>
<evidence type="ECO:0000259" key="5">
    <source>
        <dbReference type="PROSITE" id="PS51094"/>
    </source>
</evidence>
<dbReference type="Gene3D" id="1.10.1790.10">
    <property type="entry name" value="PRD domain"/>
    <property type="match status" value="1"/>
</dbReference>
<dbReference type="InterPro" id="IPR027417">
    <property type="entry name" value="P-loop_NTPase"/>
</dbReference>
<dbReference type="InterPro" id="IPR002178">
    <property type="entry name" value="PTS_EIIA_type-2_dom"/>
</dbReference>
<organism evidence="8 9">
    <name type="scientific">Propionispira arboris</name>
    <dbReference type="NCBI Taxonomy" id="84035"/>
    <lineage>
        <taxon>Bacteria</taxon>
        <taxon>Bacillati</taxon>
        <taxon>Bacillota</taxon>
        <taxon>Negativicutes</taxon>
        <taxon>Selenomonadales</taxon>
        <taxon>Selenomonadaceae</taxon>
        <taxon>Propionispira</taxon>
    </lineage>
</organism>
<dbReference type="PROSITE" id="PS51372">
    <property type="entry name" value="PRD_2"/>
    <property type="match status" value="1"/>
</dbReference>
<feature type="domain" description="PTS EIIA type-4" evidence="6">
    <location>
        <begin position="593"/>
        <end position="754"/>
    </location>
</feature>
<dbReference type="InterPro" id="IPR016152">
    <property type="entry name" value="PTrfase/Anion_transptr"/>
</dbReference>
<dbReference type="Proteomes" id="UP000199662">
    <property type="component" value="Unassembled WGS sequence"/>
</dbReference>
<reference evidence="9" key="1">
    <citation type="submission" date="2016-10" db="EMBL/GenBank/DDBJ databases">
        <authorList>
            <person name="Varghese N."/>
            <person name="Submissions S."/>
        </authorList>
    </citation>
    <scope>NUCLEOTIDE SEQUENCE [LARGE SCALE GENOMIC DNA]</scope>
    <source>
        <strain evidence="9">DSM 2179</strain>
    </source>
</reference>
<evidence type="ECO:0000259" key="6">
    <source>
        <dbReference type="PROSITE" id="PS51096"/>
    </source>
</evidence>
<dbReference type="GO" id="GO:0003677">
    <property type="term" value="F:DNA binding"/>
    <property type="evidence" value="ECO:0007669"/>
    <property type="project" value="UniProtKB-KW"/>
</dbReference>
<keyword evidence="8" id="KW-0238">DNA-binding</keyword>
<dbReference type="PROSITE" id="PS50045">
    <property type="entry name" value="SIGMA54_INTERACT_4"/>
    <property type="match status" value="1"/>
</dbReference>
<dbReference type="Pfam" id="PF03610">
    <property type="entry name" value="EIIA-man"/>
    <property type="match status" value="1"/>
</dbReference>
<evidence type="ECO:0000256" key="1">
    <source>
        <dbReference type="ARBA" id="ARBA00022679"/>
    </source>
</evidence>
<feature type="domain" description="PTS EIIA type-2" evidence="5">
    <location>
        <begin position="841"/>
        <end position="978"/>
    </location>
</feature>
<dbReference type="Gene3D" id="3.40.50.300">
    <property type="entry name" value="P-loop containing nucleotide triphosphate hydrolases"/>
    <property type="match status" value="1"/>
</dbReference>
<dbReference type="PROSITE" id="PS51096">
    <property type="entry name" value="PTS_EIIA_TYPE_4"/>
    <property type="match status" value="1"/>
</dbReference>
<feature type="domain" description="PRD" evidence="7">
    <location>
        <begin position="485"/>
        <end position="590"/>
    </location>
</feature>
<dbReference type="Gene3D" id="3.40.930.10">
    <property type="entry name" value="Mannitol-specific EII, Chain A"/>
    <property type="match status" value="1"/>
</dbReference>
<dbReference type="Pfam" id="PF00874">
    <property type="entry name" value="PRD"/>
    <property type="match status" value="1"/>
</dbReference>
<evidence type="ECO:0000256" key="2">
    <source>
        <dbReference type="ARBA" id="ARBA00022741"/>
    </source>
</evidence>